<dbReference type="Gene3D" id="3.40.50.300">
    <property type="entry name" value="P-loop containing nucleotide triphosphate hydrolases"/>
    <property type="match status" value="1"/>
</dbReference>
<evidence type="ECO:0000256" key="2">
    <source>
        <dbReference type="ARBA" id="ARBA00022741"/>
    </source>
</evidence>
<keyword evidence="1" id="KW-0813">Transport</keyword>
<feature type="domain" description="ABC transporter" evidence="5">
    <location>
        <begin position="29"/>
        <end position="259"/>
    </location>
</feature>
<dbReference type="InterPro" id="IPR003593">
    <property type="entry name" value="AAA+_ATPase"/>
</dbReference>
<feature type="region of interest" description="Disordered" evidence="4">
    <location>
        <begin position="1"/>
        <end position="22"/>
    </location>
</feature>
<dbReference type="PANTHER" id="PTHR42781">
    <property type="entry name" value="SPERMIDINE/PUTRESCINE IMPORT ATP-BINDING PROTEIN POTA"/>
    <property type="match status" value="1"/>
</dbReference>
<dbReference type="InterPro" id="IPR017871">
    <property type="entry name" value="ABC_transporter-like_CS"/>
</dbReference>
<reference evidence="7" key="1">
    <citation type="journal article" date="2019" name="Int. J. Syst. Evol. Microbiol.">
        <title>The Global Catalogue of Microorganisms (GCM) 10K type strain sequencing project: providing services to taxonomists for standard genome sequencing and annotation.</title>
        <authorList>
            <consortium name="The Broad Institute Genomics Platform"/>
            <consortium name="The Broad Institute Genome Sequencing Center for Infectious Disease"/>
            <person name="Wu L."/>
            <person name="Ma J."/>
        </authorList>
    </citation>
    <scope>NUCLEOTIDE SEQUENCE [LARGE SCALE GENOMIC DNA]</scope>
    <source>
        <strain evidence="7">CGMCC 4.7275</strain>
    </source>
</reference>
<evidence type="ECO:0000313" key="6">
    <source>
        <dbReference type="EMBL" id="GGJ99128.1"/>
    </source>
</evidence>
<dbReference type="PANTHER" id="PTHR42781:SF4">
    <property type="entry name" value="SPERMIDINE_PUTRESCINE IMPORT ATP-BINDING PROTEIN POTA"/>
    <property type="match status" value="1"/>
</dbReference>
<dbReference type="SUPFAM" id="SSF50331">
    <property type="entry name" value="MOP-like"/>
    <property type="match status" value="1"/>
</dbReference>
<protein>
    <submittedName>
        <fullName evidence="6">ABC transporter ATP-binding protein</fullName>
    </submittedName>
</protein>
<dbReference type="Proteomes" id="UP000660265">
    <property type="component" value="Unassembled WGS sequence"/>
</dbReference>
<dbReference type="EMBL" id="BMMV01000009">
    <property type="protein sequence ID" value="GGJ99128.1"/>
    <property type="molecule type" value="Genomic_DNA"/>
</dbReference>
<dbReference type="InterPro" id="IPR050093">
    <property type="entry name" value="ABC_SmlMolc_Importer"/>
</dbReference>
<dbReference type="GO" id="GO:0005524">
    <property type="term" value="F:ATP binding"/>
    <property type="evidence" value="ECO:0007669"/>
    <property type="project" value="UniProtKB-KW"/>
</dbReference>
<accession>A0ABQ2EAK7</accession>
<evidence type="ECO:0000256" key="4">
    <source>
        <dbReference type="SAM" id="MobiDB-lite"/>
    </source>
</evidence>
<sequence length="375" mass="39071">MSATSTLPGGATGPGPAAAPGAAAPGALVEFRGLRREFGPTVALDGLDLTARPGELLALLGPSGCGKTTALRVLAGFEHPDAGEVLVDGEDITRVPANRRDAGMVFQSYSLFPHLNARDNVAFGLRVRKVSAAERRDRAAELLGLVGLPEHGDRFPHQMSGGQQQRVALARALALRPRVLLLDEPLSALDAKVRLSLREEIRRLQLSLGITTIFVTHDQEEALSMADRVAVLNAGRLEQCAPPAELYERPATAFVAEFVGTMNRLPGQLTDGGRVAVAGVTLPVDGEIPRSPAVEVLIRPENMTATADERGTATVVSASFFGSVTRVLLDLPGGGSVKADVPSRDAGALAPGVRATVRPADRPVLVVPAAAGTGA</sequence>
<evidence type="ECO:0000256" key="3">
    <source>
        <dbReference type="ARBA" id="ARBA00022840"/>
    </source>
</evidence>
<keyword evidence="2" id="KW-0547">Nucleotide-binding</keyword>
<keyword evidence="7" id="KW-1185">Reference proteome</keyword>
<dbReference type="Pfam" id="PF08402">
    <property type="entry name" value="TOBE_2"/>
    <property type="match status" value="1"/>
</dbReference>
<dbReference type="PROSITE" id="PS50893">
    <property type="entry name" value="ABC_TRANSPORTER_2"/>
    <property type="match status" value="1"/>
</dbReference>
<dbReference type="InterPro" id="IPR003439">
    <property type="entry name" value="ABC_transporter-like_ATP-bd"/>
</dbReference>
<dbReference type="SUPFAM" id="SSF52540">
    <property type="entry name" value="P-loop containing nucleoside triphosphate hydrolases"/>
    <property type="match status" value="1"/>
</dbReference>
<dbReference type="InterPro" id="IPR008995">
    <property type="entry name" value="Mo/tungstate-bd_C_term_dom"/>
</dbReference>
<dbReference type="Gene3D" id="2.40.50.100">
    <property type="match status" value="1"/>
</dbReference>
<dbReference type="PROSITE" id="PS00211">
    <property type="entry name" value="ABC_TRANSPORTER_1"/>
    <property type="match status" value="1"/>
</dbReference>
<gene>
    <name evidence="6" type="ORF">GCM10011583_33280</name>
</gene>
<evidence type="ECO:0000313" key="7">
    <source>
        <dbReference type="Proteomes" id="UP000660265"/>
    </source>
</evidence>
<dbReference type="RefSeq" id="WP_189108238.1">
    <property type="nucleotide sequence ID" value="NZ_BMMV01000009.1"/>
</dbReference>
<name>A0ABQ2EAK7_9ACTN</name>
<dbReference type="InterPro" id="IPR013611">
    <property type="entry name" value="Transp-assoc_OB_typ2"/>
</dbReference>
<comment type="caution">
    <text evidence="6">The sequence shown here is derived from an EMBL/GenBank/DDBJ whole genome shotgun (WGS) entry which is preliminary data.</text>
</comment>
<evidence type="ECO:0000259" key="5">
    <source>
        <dbReference type="PROSITE" id="PS50893"/>
    </source>
</evidence>
<keyword evidence="3 6" id="KW-0067">ATP-binding</keyword>
<dbReference type="SMART" id="SM00382">
    <property type="entry name" value="AAA"/>
    <property type="match status" value="1"/>
</dbReference>
<dbReference type="Pfam" id="PF00005">
    <property type="entry name" value="ABC_tran"/>
    <property type="match status" value="1"/>
</dbReference>
<dbReference type="InterPro" id="IPR027417">
    <property type="entry name" value="P-loop_NTPase"/>
</dbReference>
<organism evidence="6 7">
    <name type="scientific">Streptomyces camponoticapitis</name>
    <dbReference type="NCBI Taxonomy" id="1616125"/>
    <lineage>
        <taxon>Bacteria</taxon>
        <taxon>Bacillati</taxon>
        <taxon>Actinomycetota</taxon>
        <taxon>Actinomycetes</taxon>
        <taxon>Kitasatosporales</taxon>
        <taxon>Streptomycetaceae</taxon>
        <taxon>Streptomyces</taxon>
    </lineage>
</organism>
<proteinExistence type="predicted"/>
<evidence type="ECO:0000256" key="1">
    <source>
        <dbReference type="ARBA" id="ARBA00022448"/>
    </source>
</evidence>